<proteinExistence type="predicted"/>
<dbReference type="AlphaFoldDB" id="A0AAV4AT15"/>
<feature type="signal peptide" evidence="1">
    <location>
        <begin position="1"/>
        <end position="26"/>
    </location>
</feature>
<reference evidence="2 3" key="1">
    <citation type="journal article" date="2021" name="Elife">
        <title>Chloroplast acquisition without the gene transfer in kleptoplastic sea slugs, Plakobranchus ocellatus.</title>
        <authorList>
            <person name="Maeda T."/>
            <person name="Takahashi S."/>
            <person name="Yoshida T."/>
            <person name="Shimamura S."/>
            <person name="Takaki Y."/>
            <person name="Nagai Y."/>
            <person name="Toyoda A."/>
            <person name="Suzuki Y."/>
            <person name="Arimoto A."/>
            <person name="Ishii H."/>
            <person name="Satoh N."/>
            <person name="Nishiyama T."/>
            <person name="Hasebe M."/>
            <person name="Maruyama T."/>
            <person name="Minagawa J."/>
            <person name="Obokata J."/>
            <person name="Shigenobu S."/>
        </authorList>
    </citation>
    <scope>NUCLEOTIDE SEQUENCE [LARGE SCALE GENOMIC DNA]</scope>
</reference>
<gene>
    <name evidence="2" type="ORF">PoB_003696500</name>
</gene>
<comment type="caution">
    <text evidence="2">The sequence shown here is derived from an EMBL/GenBank/DDBJ whole genome shotgun (WGS) entry which is preliminary data.</text>
</comment>
<evidence type="ECO:0000313" key="3">
    <source>
        <dbReference type="Proteomes" id="UP000735302"/>
    </source>
</evidence>
<protein>
    <submittedName>
        <fullName evidence="2">Uncharacterized protein</fullName>
    </submittedName>
</protein>
<name>A0AAV4AT15_9GAST</name>
<evidence type="ECO:0000313" key="2">
    <source>
        <dbReference type="EMBL" id="GFO10460.1"/>
    </source>
</evidence>
<dbReference type="EMBL" id="BLXT01004185">
    <property type="protein sequence ID" value="GFO10460.1"/>
    <property type="molecule type" value="Genomic_DNA"/>
</dbReference>
<accession>A0AAV4AT15</accession>
<organism evidence="2 3">
    <name type="scientific">Plakobranchus ocellatus</name>
    <dbReference type="NCBI Taxonomy" id="259542"/>
    <lineage>
        <taxon>Eukaryota</taxon>
        <taxon>Metazoa</taxon>
        <taxon>Spiralia</taxon>
        <taxon>Lophotrochozoa</taxon>
        <taxon>Mollusca</taxon>
        <taxon>Gastropoda</taxon>
        <taxon>Heterobranchia</taxon>
        <taxon>Euthyneura</taxon>
        <taxon>Panpulmonata</taxon>
        <taxon>Sacoglossa</taxon>
        <taxon>Placobranchoidea</taxon>
        <taxon>Plakobranchidae</taxon>
        <taxon>Plakobranchus</taxon>
    </lineage>
</organism>
<keyword evidence="1" id="KW-0732">Signal</keyword>
<feature type="chain" id="PRO_5043887218" evidence="1">
    <location>
        <begin position="27"/>
        <end position="304"/>
    </location>
</feature>
<sequence>MALSSLKTFGCVALFVFFSLSPHSDATLRDEGYTLYGEQGRPVTNSRIVEIELVQRSSSGDSNRFTIRYVTTEADLKHPDCVYYNGACLSDIPVSLSPESSDRWEVTFEVPRTFKEAVIGFEVLHREMYIVVNNDGIDAVSQIDGLGHNWPKMILNPVHEVVYNPGEDVEVMVNFGPHRPSSLIEGDWVPFIMVPILYDLNEERIIQGPMELVQQSPLHESEGGRSGYAYKYTFDTSSKLLGGCINIFSEFDLTGPLVKEIGFSKVLPLRPAYQSEPFKPGFIHIVDDNDLPYNVGIDEHSECK</sequence>
<keyword evidence="3" id="KW-1185">Reference proteome</keyword>
<evidence type="ECO:0000256" key="1">
    <source>
        <dbReference type="SAM" id="SignalP"/>
    </source>
</evidence>
<dbReference type="Proteomes" id="UP000735302">
    <property type="component" value="Unassembled WGS sequence"/>
</dbReference>